<feature type="transmembrane region" description="Helical" evidence="1">
    <location>
        <begin position="12"/>
        <end position="30"/>
    </location>
</feature>
<accession>A0A9X6MX78</accession>
<evidence type="ECO:0000313" key="2">
    <source>
        <dbReference type="EMBL" id="OUB94122.1"/>
    </source>
</evidence>
<sequence>MLLELLSDQKVMFRVVYIFCFALLFIAYAVNRSMKNKKQHQTFFQRHKKAGTVLTKVCFFSTPLIFFLWSIFTKDGQVFTTVVCMLIIITNHINFGKEETA</sequence>
<keyword evidence="1" id="KW-0472">Membrane</keyword>
<keyword evidence="1" id="KW-0812">Transmembrane</keyword>
<feature type="transmembrane region" description="Helical" evidence="1">
    <location>
        <begin position="51"/>
        <end position="72"/>
    </location>
</feature>
<keyword evidence="1" id="KW-1133">Transmembrane helix</keyword>
<dbReference type="AlphaFoldDB" id="A0A9X6MX78"/>
<evidence type="ECO:0000313" key="3">
    <source>
        <dbReference type="Proteomes" id="UP000195160"/>
    </source>
</evidence>
<feature type="transmembrane region" description="Helical" evidence="1">
    <location>
        <begin position="78"/>
        <end position="95"/>
    </location>
</feature>
<comment type="caution">
    <text evidence="2">The sequence shown here is derived from an EMBL/GenBank/DDBJ whole genome shotgun (WGS) entry which is preliminary data.</text>
</comment>
<dbReference type="RefSeq" id="WP_088068115.1">
    <property type="nucleotide sequence ID" value="NZ_MOOV01000167.1"/>
</dbReference>
<reference evidence="2 3" key="1">
    <citation type="submission" date="2016-10" db="EMBL/GenBank/DDBJ databases">
        <title>Comparative genomics of Bacillus thuringiensis reveals a path to pathogens against multiple invertebrate hosts.</title>
        <authorList>
            <person name="Zheng J."/>
            <person name="Gao Q."/>
            <person name="Liu H."/>
            <person name="Peng D."/>
            <person name="Ruan L."/>
            <person name="Sun M."/>
        </authorList>
    </citation>
    <scope>NUCLEOTIDE SEQUENCE [LARGE SCALE GENOMIC DNA]</scope>
    <source>
        <strain evidence="2">T30001</strain>
    </source>
</reference>
<dbReference type="Proteomes" id="UP000195160">
    <property type="component" value="Unassembled WGS sequence"/>
</dbReference>
<evidence type="ECO:0000256" key="1">
    <source>
        <dbReference type="SAM" id="Phobius"/>
    </source>
</evidence>
<protein>
    <submittedName>
        <fullName evidence="2">Uncharacterized protein</fullName>
    </submittedName>
</protein>
<proteinExistence type="predicted"/>
<organism evidence="2 3">
    <name type="scientific">Bacillus thuringiensis subsp. medellin</name>
    <dbReference type="NCBI Taxonomy" id="79672"/>
    <lineage>
        <taxon>Bacteria</taxon>
        <taxon>Bacillati</taxon>
        <taxon>Bacillota</taxon>
        <taxon>Bacilli</taxon>
        <taxon>Bacillales</taxon>
        <taxon>Bacillaceae</taxon>
        <taxon>Bacillus</taxon>
        <taxon>Bacillus cereus group</taxon>
    </lineage>
</organism>
<name>A0A9X6MX78_BACTV</name>
<gene>
    <name evidence="2" type="ORF">BK784_21125</name>
</gene>
<dbReference type="EMBL" id="MOOV01000167">
    <property type="protein sequence ID" value="OUB94122.1"/>
    <property type="molecule type" value="Genomic_DNA"/>
</dbReference>